<sequence length="1642" mass="186021">MASTIDNGLLRNSTGPELTEYFQRLLTGLDGRVIFKHLLDSIYSEAISPRVATIWIHGFADTEQLLEAIQYEHSRMVRRTAIRRFCRSFNSNDFPHIWKTAGGPAGLLQLMTKLSVRDVAQLCRRLAAIATRRAHLELRQRCMTELVKALASDFFPESALKNPERRPLLRYYAIIVPACTTALVEGWQANGDLPAVDQFRVYQAHTAHFQEQCLKKFDKDGDKFNLEAYRPLFRSLPHEPASKHMSASMEFALQLLVEFAGKDGPKKSFSSMYAEVARPLLTRLEKRKHTQGRREHAIKNLVQGLRPSADPGPPFDIYGLFGFVLRLWTEDPDLYESLLVDVLKILQGGSDDGLDRVASSLHYGPDLNLRLLKLELLHLRVFKVKLEEDSEIVQVKPAWPYWIFLGIPKTDGRDLLERLRRLHSDDEFIVWSDFGSLDNAMQYEMLDIRLCADDVEASRKALEAAERHRRKAATSRDQFDRASSAASALTFTAVSKSLDGLEDIVVWLRRFNRDTTTVKQVYAGTARGFSPFSSEFLLDLLSGTAKSYKFEGIDKLKKHIQHVNRIMLMLLETACMVLREPHFHAKDWRVVGDLFNEVTQRRMDSVGFLEKMGLDDDQIYEAVFEDTLQTLVKAELVGLEDGHQRLGFNIAAGPLAWLHDINPELLSKTVNCRFLDEVAKSRDETWERHRKETHSAIVTLPAPWTKRLPIQYLLHGAQIESCGEAMPYLLSRATSIVFIDGSAALADQPTDKDTTAAIGAFVDDYPLALRFYLHTTLQGESQKLRSQRAWDHAVHNLTDSSMSAQEAFYYWKRFFEGAGVEVPDTASNPPARRRPSLPTFEDPTEPIEWNPDPEPDRWVLPSRSIRATCLQSLLRGTSNRDLTVHSEFVPTKSHTVGHTQEPIWEHNVVSSRLNGWRSVSPPAREALIAAALLLLKSHHCSESNILASPFPSDDDARFPAMYLDDEFLDREDIRCSFIWPVLIALKQEVPSSLGVALCKPMLKRLETKEKAATVEHTTFKLMKRVLNGDRPQSCLELVKHVIVHRPDDSSWHRLVFGPGLLKDLPSGLARRFLTSVADAIKERLQEQSSRIKQAPPEVVKAGAVTTSSRHQEAGMVVDRPPVAITTDSVKTAPLIKVSTVKMLAQVMSSADFIGESFTIDLLVGLFTCSNHIDIRAAIVGSLVTVMLSTKQSETQSKILATLETSALPICTSTNERRLLTEEDWEQHERDGTLPKVEVGGSASPIMGVLLGTINLNSTPIDIRSKLISRLILPTLRQSVETNKRWMSLFLKQHGFQLSTATLPPVPLNPSLLITLLTRHTDLVPLDLFRTWSDVVVTNVLPSDDLRAINKAIVSSPDLRSSDAGSRWLSLWDNRDDRDSAVVWYHGPTVASLLVQPFETQLADGITHEHVMQAFEEQADAVFMQEDGTMYLQSKIFRRLEPTFHKDEVHWRHWRQYCRPLVSKLVEKVEAMRTMEWQRDLNRKPAVLPNTYAARLWLLTWPCMPWQPDHAERLQTFADELEAEIKALTANARPYHERFAELKSAALKVWPQDYCFLACTLGPLDVSPGSDEMSIEDSLRTELADAFIRTATEPKDALQVEAVKGLLRAWRSSSNEEMRMRGMKTMVWLADENEGDKQWLAQR</sequence>
<evidence type="ECO:0000313" key="3">
    <source>
        <dbReference type="EMBL" id="KAK3052113.1"/>
    </source>
</evidence>
<keyword evidence="1" id="KW-0175">Coiled coil</keyword>
<keyword evidence="4" id="KW-1185">Reference proteome</keyword>
<evidence type="ECO:0000313" key="4">
    <source>
        <dbReference type="Proteomes" id="UP001271007"/>
    </source>
</evidence>
<feature type="coiled-coil region" evidence="1">
    <location>
        <begin position="1510"/>
        <end position="1537"/>
    </location>
</feature>
<name>A0AAJ0DKQ8_9PEZI</name>
<evidence type="ECO:0000256" key="1">
    <source>
        <dbReference type="SAM" id="Coils"/>
    </source>
</evidence>
<comment type="caution">
    <text evidence="3">The sequence shown here is derived from an EMBL/GenBank/DDBJ whole genome shotgun (WGS) entry which is preliminary data.</text>
</comment>
<protein>
    <submittedName>
        <fullName evidence="3">Uncharacterized protein</fullName>
    </submittedName>
</protein>
<proteinExistence type="predicted"/>
<gene>
    <name evidence="3" type="ORF">LTR09_006705</name>
</gene>
<dbReference type="Proteomes" id="UP001271007">
    <property type="component" value="Unassembled WGS sequence"/>
</dbReference>
<evidence type="ECO:0000256" key="2">
    <source>
        <dbReference type="SAM" id="MobiDB-lite"/>
    </source>
</evidence>
<reference evidence="3" key="1">
    <citation type="submission" date="2023-04" db="EMBL/GenBank/DDBJ databases">
        <title>Black Yeasts Isolated from many extreme environments.</title>
        <authorList>
            <person name="Coleine C."/>
            <person name="Stajich J.E."/>
            <person name="Selbmann L."/>
        </authorList>
    </citation>
    <scope>NUCLEOTIDE SEQUENCE</scope>
    <source>
        <strain evidence="3">CCFEE 5312</strain>
    </source>
</reference>
<feature type="region of interest" description="Disordered" evidence="2">
    <location>
        <begin position="822"/>
        <end position="854"/>
    </location>
</feature>
<dbReference type="EMBL" id="JAWDJX010000022">
    <property type="protein sequence ID" value="KAK3052113.1"/>
    <property type="molecule type" value="Genomic_DNA"/>
</dbReference>
<accession>A0AAJ0DKQ8</accession>
<organism evidence="3 4">
    <name type="scientific">Extremus antarcticus</name>
    <dbReference type="NCBI Taxonomy" id="702011"/>
    <lineage>
        <taxon>Eukaryota</taxon>
        <taxon>Fungi</taxon>
        <taxon>Dikarya</taxon>
        <taxon>Ascomycota</taxon>
        <taxon>Pezizomycotina</taxon>
        <taxon>Dothideomycetes</taxon>
        <taxon>Dothideomycetidae</taxon>
        <taxon>Mycosphaerellales</taxon>
        <taxon>Extremaceae</taxon>
        <taxon>Extremus</taxon>
    </lineage>
</organism>